<protein>
    <submittedName>
        <fullName evidence="1">Uncharacterized protein</fullName>
    </submittedName>
</protein>
<dbReference type="Proteomes" id="UP000002489">
    <property type="component" value="Unassembled WGS sequence"/>
</dbReference>
<dbReference type="AlphaFoldDB" id="A0A0D2YDB1"/>
<sequence>MRTSTAFSGMTVVFGVSIRTIYLSGNWSLLFKLAAGDARLARRYETLGRPYQDTCLLLEFARDDAIPRTGHDPLASPFLNGTVITTSIVEYGYGNAKTGFRSSLPPPTLSSAQIQAPSAERYIGQHIQILPTCHGKAENTLLLEDRDREYVLWPISLSKHILSARPMQRNRQITSP</sequence>
<dbReference type="VEuPathDB" id="FungiDB:FOXG_14295"/>
<proteinExistence type="predicted"/>
<reference evidence="1" key="2">
    <citation type="submission" date="2025-08" db="UniProtKB">
        <authorList>
            <consortium name="EnsemblFungi"/>
        </authorList>
    </citation>
    <scope>IDENTIFICATION</scope>
    <source>
        <strain evidence="1">4287 / CBS 123668 / FGSC 9935 / NRRL 34936</strain>
    </source>
</reference>
<evidence type="ECO:0000313" key="1">
    <source>
        <dbReference type="EnsemblFungi" id="FOXG_14295P0"/>
    </source>
</evidence>
<accession>A0A0D2YDB1</accession>
<name>A0A0D2YDB1_FUSOF</name>
<evidence type="ECO:0000313" key="2">
    <source>
        <dbReference type="Proteomes" id="UP000002489"/>
    </source>
</evidence>
<gene>
    <name evidence="1" type="primary">28955467</name>
</gene>
<dbReference type="EnsemblFungi" id="FOXG_14295T0">
    <property type="protein sequence ID" value="FOXG_14295P0"/>
    <property type="gene ID" value="FOXG_14295"/>
</dbReference>
<organism evidence="1 2">
    <name type="scientific">Fusarium oxysporum (strain Fo5176)</name>
    <name type="common">Fusarium vascular wilt</name>
    <dbReference type="NCBI Taxonomy" id="660025"/>
    <lineage>
        <taxon>Eukaryota</taxon>
        <taxon>Fungi</taxon>
        <taxon>Dikarya</taxon>
        <taxon>Ascomycota</taxon>
        <taxon>Pezizomycotina</taxon>
        <taxon>Sordariomycetes</taxon>
        <taxon>Hypocreomycetidae</taxon>
        <taxon>Hypocreales</taxon>
        <taxon>Nectriaceae</taxon>
        <taxon>Fusarium</taxon>
        <taxon>Fusarium oxysporum species complex</taxon>
    </lineage>
</organism>
<reference evidence="2" key="1">
    <citation type="journal article" date="2012" name="Mol. Plant Microbe Interact.">
        <title>A highly conserved effector in Fusarium oxysporum is required for full virulence on Arabidopsis.</title>
        <authorList>
            <person name="Thatcher L.F."/>
            <person name="Gardiner D.M."/>
            <person name="Kazan K."/>
            <person name="Manners J."/>
        </authorList>
    </citation>
    <scope>NUCLEOTIDE SEQUENCE [LARGE SCALE GENOMIC DNA]</scope>
    <source>
        <strain evidence="2">Fo5176</strain>
    </source>
</reference>